<sequence length="296" mass="29699">MRSTRGHGAWLRLRGRLAAAALASSVVAPLTILPAIAAAAEVSGPVDARCGGETVAAARVAGDAADATPGLLRPATFRPVLPFAATSGAGPTGAALEGVLLPADARPADRTALAAALAALAGRAVVVHGATARLDRRGRIVGAVSVDGHGHLQARLLAAGLVLFDGAESPCATALAAAEAGARRERIGLWSDPARPRAAAAPAVGLPDFAILSGRVKSVGKSGRTTYLNFGDRFAEDLTVRVAERVVAALRGAGTDVDGLAGRRVLVRGWASPRAGIDVALASAAALVPDDDGRDR</sequence>
<dbReference type="InterPro" id="IPR035437">
    <property type="entry name" value="SNase_OB-fold_sf"/>
</dbReference>
<keyword evidence="1" id="KW-0732">Signal</keyword>
<dbReference type="Pfam" id="PF00565">
    <property type="entry name" value="SNase"/>
    <property type="match status" value="1"/>
</dbReference>
<gene>
    <name evidence="3" type="ORF">EDD54_2621</name>
</gene>
<dbReference type="EMBL" id="SNXY01000008">
    <property type="protein sequence ID" value="TDP84018.1"/>
    <property type="molecule type" value="Genomic_DNA"/>
</dbReference>
<protein>
    <submittedName>
        <fullName evidence="3">Nuclease-like protein</fullName>
    </submittedName>
</protein>
<feature type="chain" id="PRO_5020548329" evidence="1">
    <location>
        <begin position="40"/>
        <end position="296"/>
    </location>
</feature>
<dbReference type="SUPFAM" id="SSF50199">
    <property type="entry name" value="Staphylococcal nuclease"/>
    <property type="match status" value="1"/>
</dbReference>
<evidence type="ECO:0000256" key="1">
    <source>
        <dbReference type="SAM" id="SignalP"/>
    </source>
</evidence>
<dbReference type="Gene3D" id="2.40.50.90">
    <property type="match status" value="1"/>
</dbReference>
<dbReference type="Proteomes" id="UP000294547">
    <property type="component" value="Unassembled WGS sequence"/>
</dbReference>
<keyword evidence="4" id="KW-1185">Reference proteome</keyword>
<feature type="signal peptide" evidence="1">
    <location>
        <begin position="1"/>
        <end position="39"/>
    </location>
</feature>
<name>A0A4V3CVW2_9HYPH</name>
<comment type="caution">
    <text evidence="3">The sequence shown here is derived from an EMBL/GenBank/DDBJ whole genome shotgun (WGS) entry which is preliminary data.</text>
</comment>
<evidence type="ECO:0000259" key="2">
    <source>
        <dbReference type="Pfam" id="PF00565"/>
    </source>
</evidence>
<organism evidence="3 4">
    <name type="scientific">Oharaeibacter diazotrophicus</name>
    <dbReference type="NCBI Taxonomy" id="1920512"/>
    <lineage>
        <taxon>Bacteria</taxon>
        <taxon>Pseudomonadati</taxon>
        <taxon>Pseudomonadota</taxon>
        <taxon>Alphaproteobacteria</taxon>
        <taxon>Hyphomicrobiales</taxon>
        <taxon>Pleomorphomonadaceae</taxon>
        <taxon>Oharaeibacter</taxon>
    </lineage>
</organism>
<dbReference type="InterPro" id="IPR016071">
    <property type="entry name" value="Staphylococal_nuclease_OB-fold"/>
</dbReference>
<proteinExistence type="predicted"/>
<evidence type="ECO:0000313" key="3">
    <source>
        <dbReference type="EMBL" id="TDP84018.1"/>
    </source>
</evidence>
<accession>A0A4V3CVW2</accession>
<reference evidence="3 4" key="1">
    <citation type="submission" date="2019-03" db="EMBL/GenBank/DDBJ databases">
        <title>Genomic Encyclopedia of Type Strains, Phase IV (KMG-IV): sequencing the most valuable type-strain genomes for metagenomic binning, comparative biology and taxonomic classification.</title>
        <authorList>
            <person name="Goeker M."/>
        </authorList>
    </citation>
    <scope>NUCLEOTIDE SEQUENCE [LARGE SCALE GENOMIC DNA]</scope>
    <source>
        <strain evidence="3 4">DSM 102969</strain>
    </source>
</reference>
<feature type="domain" description="TNase-like" evidence="2">
    <location>
        <begin position="119"/>
        <end position="192"/>
    </location>
</feature>
<dbReference type="AlphaFoldDB" id="A0A4V3CVW2"/>
<evidence type="ECO:0000313" key="4">
    <source>
        <dbReference type="Proteomes" id="UP000294547"/>
    </source>
</evidence>